<sequence length="324" mass="37047">MLALLRFRHINHLVTWGQPLNILKKNNIEPPKPVLLPVCLFEGDEGVIAKCDSTPIIRDLENDFTERSVIPSNPVLSFLNYLIEDFADEWVTKYMFHYRWHFKKDINNAGDWLPFLYGTNTDQETYSTLRDYIVDAQTSRLWVVGSNETTAPIIEASYLRILGILEKILAKQSFLFGDRPSSADFGIFGQLTQLVNVDPTSRALAEKQSMRTVAWVDLMEDLSGISDNTPWMKPESVQPILNDLLIEIGKTYVPAMLANAEAISANQDTWSNQICGSDWSQKTFPYQAKCLNWVREEFNRLNQEDKNLAVSLLKDTGCENLFKE</sequence>
<reference evidence="1" key="1">
    <citation type="submission" date="2018-05" db="EMBL/GenBank/DDBJ databases">
        <authorList>
            <person name="Lanie J.A."/>
            <person name="Ng W.-L."/>
            <person name="Kazmierczak K.M."/>
            <person name="Andrzejewski T.M."/>
            <person name="Davidsen T.M."/>
            <person name="Wayne K.J."/>
            <person name="Tettelin H."/>
            <person name="Glass J.I."/>
            <person name="Rusch D."/>
            <person name="Podicherti R."/>
            <person name="Tsui H.-C.T."/>
            <person name="Winkler M.E."/>
        </authorList>
    </citation>
    <scope>NUCLEOTIDE SEQUENCE</scope>
</reference>
<evidence type="ECO:0000313" key="1">
    <source>
        <dbReference type="EMBL" id="SVA56424.1"/>
    </source>
</evidence>
<dbReference type="AlphaFoldDB" id="A0A381WVA3"/>
<dbReference type="Pfam" id="PF13410">
    <property type="entry name" value="GST_C_2"/>
    <property type="match status" value="1"/>
</dbReference>
<gene>
    <name evidence="1" type="ORF">METZ01_LOCUS109278</name>
</gene>
<dbReference type="EMBL" id="UINC01012999">
    <property type="protein sequence ID" value="SVA56424.1"/>
    <property type="molecule type" value="Genomic_DNA"/>
</dbReference>
<organism evidence="1">
    <name type="scientific">marine metagenome</name>
    <dbReference type="NCBI Taxonomy" id="408172"/>
    <lineage>
        <taxon>unclassified sequences</taxon>
        <taxon>metagenomes</taxon>
        <taxon>ecological metagenomes</taxon>
    </lineage>
</organism>
<proteinExistence type="predicted"/>
<dbReference type="Gene3D" id="1.20.1050.10">
    <property type="match status" value="1"/>
</dbReference>
<protein>
    <recommendedName>
        <fullName evidence="2">GST C-terminal domain-containing protein</fullName>
    </recommendedName>
</protein>
<dbReference type="InterPro" id="IPR036282">
    <property type="entry name" value="Glutathione-S-Trfase_C_sf"/>
</dbReference>
<accession>A0A381WVA3</accession>
<evidence type="ECO:0008006" key="2">
    <source>
        <dbReference type="Google" id="ProtNLM"/>
    </source>
</evidence>
<dbReference type="SUPFAM" id="SSF47616">
    <property type="entry name" value="GST C-terminal domain-like"/>
    <property type="match status" value="1"/>
</dbReference>
<name>A0A381WVA3_9ZZZZ</name>